<dbReference type="GO" id="GO:0003700">
    <property type="term" value="F:DNA-binding transcription factor activity"/>
    <property type="evidence" value="ECO:0007669"/>
    <property type="project" value="TreeGrafter"/>
</dbReference>
<dbReference type="SUPFAM" id="SSF46785">
    <property type="entry name" value="Winged helix' DNA-binding domain"/>
    <property type="match status" value="1"/>
</dbReference>
<dbReference type="EMBL" id="CP044222">
    <property type="protein sequence ID" value="QEW06935.1"/>
    <property type="molecule type" value="Genomic_DNA"/>
</dbReference>
<dbReference type="InterPro" id="IPR000944">
    <property type="entry name" value="Tscrpt_reg_Rrf2"/>
</dbReference>
<protein>
    <submittedName>
        <fullName evidence="2">Rrf2 family transcriptional regulator</fullName>
    </submittedName>
</protein>
<evidence type="ECO:0000256" key="1">
    <source>
        <dbReference type="ARBA" id="ARBA00023125"/>
    </source>
</evidence>
<name>A0A5J6LEB8_9GAMM</name>
<dbReference type="PROSITE" id="PS51197">
    <property type="entry name" value="HTH_RRF2_2"/>
    <property type="match status" value="1"/>
</dbReference>
<dbReference type="AlphaFoldDB" id="A0A5J6LEB8"/>
<dbReference type="KEGG" id="nik:F5I99_10675"/>
<sequence>MHITSFTDYALRVLIYVAVKAPAQCTIAEIAERYGISRNHLMKVVQALNQRGYLCAQRGKNGGLRLKGSASDINLGQLIRETEQDKPLVECFGRDNQCVITPACQLKGILAEAQQAFYQCLDRYTLADLVSARSQQQLTQLLNLT</sequence>
<evidence type="ECO:0000313" key="3">
    <source>
        <dbReference type="Proteomes" id="UP000325606"/>
    </source>
</evidence>
<accession>A0A5J6LEB8</accession>
<proteinExistence type="predicted"/>
<dbReference type="NCBIfam" id="TIGR00738">
    <property type="entry name" value="rrf2_super"/>
    <property type="match status" value="1"/>
</dbReference>
<dbReference type="RefSeq" id="WP_151055857.1">
    <property type="nucleotide sequence ID" value="NZ_CP044222.1"/>
</dbReference>
<dbReference type="Pfam" id="PF02082">
    <property type="entry name" value="Rrf2"/>
    <property type="match status" value="1"/>
</dbReference>
<keyword evidence="3" id="KW-1185">Reference proteome</keyword>
<evidence type="ECO:0000313" key="2">
    <source>
        <dbReference type="EMBL" id="QEW06935.1"/>
    </source>
</evidence>
<organism evidence="2 3">
    <name type="scientific">Nitrincola iocasae</name>
    <dbReference type="NCBI Taxonomy" id="2614693"/>
    <lineage>
        <taxon>Bacteria</taxon>
        <taxon>Pseudomonadati</taxon>
        <taxon>Pseudomonadota</taxon>
        <taxon>Gammaproteobacteria</taxon>
        <taxon>Oceanospirillales</taxon>
        <taxon>Oceanospirillaceae</taxon>
        <taxon>Nitrincola</taxon>
    </lineage>
</organism>
<dbReference type="GO" id="GO:0005829">
    <property type="term" value="C:cytosol"/>
    <property type="evidence" value="ECO:0007669"/>
    <property type="project" value="TreeGrafter"/>
</dbReference>
<dbReference type="PANTHER" id="PTHR33221">
    <property type="entry name" value="WINGED HELIX-TURN-HELIX TRANSCRIPTIONAL REGULATOR, RRF2 FAMILY"/>
    <property type="match status" value="1"/>
</dbReference>
<keyword evidence="1" id="KW-0238">DNA-binding</keyword>
<gene>
    <name evidence="2" type="ORF">F5I99_10675</name>
</gene>
<dbReference type="Proteomes" id="UP000325606">
    <property type="component" value="Chromosome"/>
</dbReference>
<dbReference type="InterPro" id="IPR036390">
    <property type="entry name" value="WH_DNA-bd_sf"/>
</dbReference>
<dbReference type="Gene3D" id="1.10.10.10">
    <property type="entry name" value="Winged helix-like DNA-binding domain superfamily/Winged helix DNA-binding domain"/>
    <property type="match status" value="1"/>
</dbReference>
<dbReference type="PANTHER" id="PTHR33221:SF4">
    <property type="entry name" value="HTH-TYPE TRANSCRIPTIONAL REPRESSOR NSRR"/>
    <property type="match status" value="1"/>
</dbReference>
<reference evidence="2 3" key="1">
    <citation type="submission" date="2019-09" db="EMBL/GenBank/DDBJ databases">
        <title>Nitrincola iocasae sp. nov., a bacterium isolated from the sediment collected at a cold seep field in South China Sea.</title>
        <authorList>
            <person name="Zhang H."/>
            <person name="Wang H."/>
            <person name="Li C."/>
        </authorList>
    </citation>
    <scope>NUCLEOTIDE SEQUENCE [LARGE SCALE GENOMIC DNA]</scope>
    <source>
        <strain evidence="2 3">KXZD1103</strain>
    </source>
</reference>
<dbReference type="GO" id="GO:0003677">
    <property type="term" value="F:DNA binding"/>
    <property type="evidence" value="ECO:0007669"/>
    <property type="project" value="UniProtKB-KW"/>
</dbReference>
<dbReference type="InterPro" id="IPR036388">
    <property type="entry name" value="WH-like_DNA-bd_sf"/>
</dbReference>